<reference evidence="1" key="1">
    <citation type="journal article" date="2015" name="Genome Announc.">
        <title>Complete Genome Sequence of Yersinia ruckeri Strain CSF007-82, Etiologic Agent of Red Mouth Disease in Salmonid Fish.</title>
        <authorList>
            <person name="Nelson M.C."/>
            <person name="LaPatra S.E."/>
            <person name="Welch T.J."/>
            <person name="Graf J."/>
        </authorList>
    </citation>
    <scope>NUCLEOTIDE SEQUENCE</scope>
    <source>
        <strain evidence="1">CSF007-82</strain>
    </source>
</reference>
<dbReference type="Proteomes" id="UP000255169">
    <property type="component" value="Unassembled WGS sequence"/>
</dbReference>
<sequence>MLNSLTDKIRDLYQKIDSLSAGSENPVLKQSVAAMKPENMEPHKTNHTDGVISATRLSSSGGIVSEAPVLSAPVTFSNPASAVAEHRINTQSTVARSATEPSSRVYRTEMTINLESVSQKTMSQTGRVLPLAAPVKMMVESTTLPALSESEAKNTDNQPLGLSAQLAEAAAEVIKATSEMLSAAEPGFTSAKNIESNVLPLSEPVKMMAESMPLPTLLQSEAKNIDSQPSTLSARLFEAATGVIKATGEMIDAAEPRPVSAKEAPGLAADNVREKVTLRHREFEKPVEEKAPLEFQVLASQMKARRESMGNTGNAAGSPLRNVSLSALGKSSTAENTLGLDRTNISVAEFQLKSGELSSTDEVKEVKAQGSLLKNISRNASAPARSWPTVETDNRVLLTERGALRKSIPK</sequence>
<protein>
    <submittedName>
        <fullName evidence="1">Uncharacterized protein</fullName>
    </submittedName>
</protein>
<dbReference type="EMBL" id="UHJG01000001">
    <property type="protein sequence ID" value="SUQ00057.1"/>
    <property type="molecule type" value="Genomic_DNA"/>
</dbReference>
<dbReference type="RefSeq" id="WP_038251264.1">
    <property type="nucleotide sequence ID" value="NZ_CCYO01000015.1"/>
</dbReference>
<dbReference type="AlphaFoldDB" id="A0A0A8VDV6"/>
<name>A0A0A8VDV6_YERRU</name>
<accession>A0A0A8VDV6</accession>
<proteinExistence type="predicted"/>
<dbReference type="EMBL" id="LN681231">
    <property type="protein sequence ID" value="CEK26558.1"/>
    <property type="molecule type" value="Genomic_DNA"/>
</dbReference>
<reference evidence="2 3" key="2">
    <citation type="submission" date="2018-06" db="EMBL/GenBank/DDBJ databases">
        <authorList>
            <consortium name="Pathogen Informatics"/>
            <person name="Doyle S."/>
        </authorList>
    </citation>
    <scope>NUCLEOTIDE SEQUENCE [LARGE SCALE GENOMIC DNA]</scope>
    <source>
        <strain evidence="2 3">NCTC10476</strain>
    </source>
</reference>
<dbReference type="STRING" id="29486.UGYR_13795"/>
<gene>
    <name evidence="1" type="ORF">CSF007_3895</name>
    <name evidence="2" type="ORF">NCTC10476_01330</name>
</gene>
<dbReference type="GeneID" id="66878532"/>
<evidence type="ECO:0000313" key="3">
    <source>
        <dbReference type="Proteomes" id="UP000255169"/>
    </source>
</evidence>
<evidence type="ECO:0000313" key="2">
    <source>
        <dbReference type="EMBL" id="SUQ00057.1"/>
    </source>
</evidence>
<organism evidence="1">
    <name type="scientific">Yersinia ruckeri</name>
    <dbReference type="NCBI Taxonomy" id="29486"/>
    <lineage>
        <taxon>Bacteria</taxon>
        <taxon>Pseudomonadati</taxon>
        <taxon>Pseudomonadota</taxon>
        <taxon>Gammaproteobacteria</taxon>
        <taxon>Enterobacterales</taxon>
        <taxon>Yersiniaceae</taxon>
        <taxon>Yersinia</taxon>
    </lineage>
</organism>
<keyword evidence="3" id="KW-1185">Reference proteome</keyword>
<evidence type="ECO:0000313" key="1">
    <source>
        <dbReference type="EMBL" id="CEK26558.1"/>
    </source>
</evidence>